<accession>A0AAD3HGX2</accession>
<evidence type="ECO:0000313" key="1">
    <source>
        <dbReference type="EMBL" id="GFR40909.1"/>
    </source>
</evidence>
<organism evidence="1 2">
    <name type="scientific">Astrephomene gubernaculifera</name>
    <dbReference type="NCBI Taxonomy" id="47775"/>
    <lineage>
        <taxon>Eukaryota</taxon>
        <taxon>Viridiplantae</taxon>
        <taxon>Chlorophyta</taxon>
        <taxon>core chlorophytes</taxon>
        <taxon>Chlorophyceae</taxon>
        <taxon>CS clade</taxon>
        <taxon>Chlamydomonadales</taxon>
        <taxon>Astrephomenaceae</taxon>
        <taxon>Astrephomene</taxon>
    </lineage>
</organism>
<evidence type="ECO:0000313" key="2">
    <source>
        <dbReference type="Proteomes" id="UP001054857"/>
    </source>
</evidence>
<feature type="non-terminal residue" evidence="1">
    <location>
        <position position="120"/>
    </location>
</feature>
<dbReference type="EMBL" id="BMAR01000001">
    <property type="protein sequence ID" value="GFR40909.1"/>
    <property type="molecule type" value="Genomic_DNA"/>
</dbReference>
<sequence>GGGGGGEEWTRAEALLAAIRNLAASERGRQELAADPATVPCLLRALAAGGGIAGGGTAAGEAEALPQLHAVQLSAAAALANLSSDRCGLEAMVAEQELLLPQLWGLARSCLAHMMAAQGG</sequence>
<proteinExistence type="predicted"/>
<dbReference type="Gene3D" id="1.25.10.10">
    <property type="entry name" value="Leucine-rich Repeat Variant"/>
    <property type="match status" value="1"/>
</dbReference>
<feature type="non-terminal residue" evidence="1">
    <location>
        <position position="1"/>
    </location>
</feature>
<dbReference type="InterPro" id="IPR011989">
    <property type="entry name" value="ARM-like"/>
</dbReference>
<dbReference type="AlphaFoldDB" id="A0AAD3HGX2"/>
<gene>
    <name evidence="1" type="ORF">Agub_g1564</name>
</gene>
<comment type="caution">
    <text evidence="1">The sequence shown here is derived from an EMBL/GenBank/DDBJ whole genome shotgun (WGS) entry which is preliminary data.</text>
</comment>
<reference evidence="1 2" key="1">
    <citation type="journal article" date="2021" name="Sci. Rep.">
        <title>Genome sequencing of the multicellular alga Astrephomene provides insights into convergent evolution of germ-soma differentiation.</title>
        <authorList>
            <person name="Yamashita S."/>
            <person name="Yamamoto K."/>
            <person name="Matsuzaki R."/>
            <person name="Suzuki S."/>
            <person name="Yamaguchi H."/>
            <person name="Hirooka S."/>
            <person name="Minakuchi Y."/>
            <person name="Miyagishima S."/>
            <person name="Kawachi M."/>
            <person name="Toyoda A."/>
            <person name="Nozaki H."/>
        </authorList>
    </citation>
    <scope>NUCLEOTIDE SEQUENCE [LARGE SCALE GENOMIC DNA]</scope>
    <source>
        <strain evidence="1 2">NIES-4017</strain>
    </source>
</reference>
<dbReference type="Proteomes" id="UP001054857">
    <property type="component" value="Unassembled WGS sequence"/>
</dbReference>
<name>A0AAD3HGX2_9CHLO</name>
<protein>
    <submittedName>
        <fullName evidence="1">Uncharacterized protein</fullName>
    </submittedName>
</protein>
<keyword evidence="2" id="KW-1185">Reference proteome</keyword>